<sequence length="107" mass="10992">MFSRKNLAAVAASAVIASGAVAAPAFAEEPVDPDYSVVNVEGTENTDTTAPETEKGEQTEGSFDFSELSSGLSSSDEQATDQGSTGSSEDDLGLIVKVVKFIMGILV</sequence>
<dbReference type="EMBL" id="LKEV01000004">
    <property type="protein sequence ID" value="KQB86115.1"/>
    <property type="molecule type" value="Genomic_DNA"/>
</dbReference>
<feature type="signal peptide" evidence="2">
    <location>
        <begin position="1"/>
        <end position="27"/>
    </location>
</feature>
<dbReference type="PATRIC" id="fig|1544413.3.peg.1470"/>
<evidence type="ECO:0000313" key="3">
    <source>
        <dbReference type="EMBL" id="KQB86115.1"/>
    </source>
</evidence>
<feature type="region of interest" description="Disordered" evidence="1">
    <location>
        <begin position="32"/>
        <end position="89"/>
    </location>
</feature>
<organism evidence="3 4">
    <name type="scientific">Corynebacterium lowii</name>
    <dbReference type="NCBI Taxonomy" id="1544413"/>
    <lineage>
        <taxon>Bacteria</taxon>
        <taxon>Bacillati</taxon>
        <taxon>Actinomycetota</taxon>
        <taxon>Actinomycetes</taxon>
        <taxon>Mycobacteriales</taxon>
        <taxon>Corynebacteriaceae</taxon>
        <taxon>Corynebacterium</taxon>
    </lineage>
</organism>
<evidence type="ECO:0000313" key="4">
    <source>
        <dbReference type="Proteomes" id="UP000050488"/>
    </source>
</evidence>
<feature type="compositionally biased region" description="Polar residues" evidence="1">
    <location>
        <begin position="42"/>
        <end position="51"/>
    </location>
</feature>
<name>A0A0Q0YHK6_9CORY</name>
<proteinExistence type="predicted"/>
<accession>A0A0Q0YHK6</accession>
<gene>
    <name evidence="3" type="ORF">Clow_01468</name>
</gene>
<dbReference type="AlphaFoldDB" id="A0A0Q0YHK6"/>
<keyword evidence="4" id="KW-1185">Reference proteome</keyword>
<feature type="compositionally biased region" description="Low complexity" evidence="1">
    <location>
        <begin position="60"/>
        <end position="76"/>
    </location>
</feature>
<evidence type="ECO:0000256" key="1">
    <source>
        <dbReference type="SAM" id="MobiDB-lite"/>
    </source>
</evidence>
<dbReference type="Proteomes" id="UP000050488">
    <property type="component" value="Unassembled WGS sequence"/>
</dbReference>
<dbReference type="STRING" id="1544413.Clow_01468"/>
<feature type="chain" id="PRO_5006187101" description="Secreted protein" evidence="2">
    <location>
        <begin position="28"/>
        <end position="107"/>
    </location>
</feature>
<evidence type="ECO:0000256" key="2">
    <source>
        <dbReference type="SAM" id="SignalP"/>
    </source>
</evidence>
<protein>
    <recommendedName>
        <fullName evidence="5">Secreted protein</fullName>
    </recommendedName>
</protein>
<keyword evidence="2" id="KW-0732">Signal</keyword>
<reference evidence="3 4" key="1">
    <citation type="submission" date="2015-10" db="EMBL/GenBank/DDBJ databases">
        <title>Corynebacteirum lowii and Corynebacterium oculi species nova, derived from human clinical disease and and emended description of Corynebacterium mastiditis.</title>
        <authorList>
            <person name="Bernard K."/>
            <person name="Pacheco A.L."/>
            <person name="Mcdougall C."/>
            <person name="Burtx T."/>
            <person name="Weibe D."/>
            <person name="Tyler S."/>
            <person name="Olson A.B."/>
            <person name="Cnockaert M."/>
            <person name="Eguchi H."/>
            <person name="Kuwahara T."/>
            <person name="Nakayama-Imaohji H."/>
            <person name="Boudewijins M."/>
            <person name="Van Hoecke F."/>
            <person name="Bernier A.-M."/>
            <person name="Vandamme P."/>
        </authorList>
    </citation>
    <scope>NUCLEOTIDE SEQUENCE [LARGE SCALE GENOMIC DNA]</scope>
    <source>
        <strain evidence="3 4">NML 130206</strain>
    </source>
</reference>
<evidence type="ECO:0008006" key="5">
    <source>
        <dbReference type="Google" id="ProtNLM"/>
    </source>
</evidence>
<comment type="caution">
    <text evidence="3">The sequence shown here is derived from an EMBL/GenBank/DDBJ whole genome shotgun (WGS) entry which is preliminary data.</text>
</comment>
<dbReference type="RefSeq" id="WP_055178090.1">
    <property type="nucleotide sequence ID" value="NZ_JAUSQY010000001.1"/>
</dbReference>